<dbReference type="RefSeq" id="WP_284312252.1">
    <property type="nucleotide sequence ID" value="NZ_BSPC01000022.1"/>
</dbReference>
<dbReference type="InterPro" id="IPR009081">
    <property type="entry name" value="PP-bd_ACP"/>
</dbReference>
<dbReference type="SMART" id="SM00824">
    <property type="entry name" value="PKS_TE"/>
    <property type="match status" value="1"/>
</dbReference>
<evidence type="ECO:0000256" key="1">
    <source>
        <dbReference type="ARBA" id="ARBA00022450"/>
    </source>
</evidence>
<accession>A0ABQ6CGH6</accession>
<dbReference type="PANTHER" id="PTHR45527">
    <property type="entry name" value="NONRIBOSOMAL PEPTIDE SYNTHETASE"/>
    <property type="match status" value="1"/>
</dbReference>
<dbReference type="Pfam" id="PF00550">
    <property type="entry name" value="PP-binding"/>
    <property type="match status" value="1"/>
</dbReference>
<reference evidence="5" key="1">
    <citation type="journal article" date="2019" name="Int. J. Syst. Evol. Microbiol.">
        <title>The Global Catalogue of Microorganisms (GCM) 10K type strain sequencing project: providing services to taxonomists for standard genome sequencing and annotation.</title>
        <authorList>
            <consortium name="The Broad Institute Genomics Platform"/>
            <consortium name="The Broad Institute Genome Sequencing Center for Infectious Disease"/>
            <person name="Wu L."/>
            <person name="Ma J."/>
        </authorList>
    </citation>
    <scope>NUCLEOTIDE SEQUENCE [LARGE SCALE GENOMIC DNA]</scope>
    <source>
        <strain evidence="5">NBRC 101365</strain>
    </source>
</reference>
<evidence type="ECO:0000259" key="3">
    <source>
        <dbReference type="PROSITE" id="PS50075"/>
    </source>
</evidence>
<dbReference type="SUPFAM" id="SSF47336">
    <property type="entry name" value="ACP-like"/>
    <property type="match status" value="1"/>
</dbReference>
<evidence type="ECO:0000313" key="4">
    <source>
        <dbReference type="EMBL" id="GLS19336.1"/>
    </source>
</evidence>
<dbReference type="SUPFAM" id="SSF53474">
    <property type="entry name" value="alpha/beta-Hydrolases"/>
    <property type="match status" value="1"/>
</dbReference>
<dbReference type="PANTHER" id="PTHR45527:SF1">
    <property type="entry name" value="FATTY ACID SYNTHASE"/>
    <property type="match status" value="1"/>
</dbReference>
<dbReference type="CDD" id="cd19531">
    <property type="entry name" value="LCL_NRPS-like"/>
    <property type="match status" value="1"/>
</dbReference>
<protein>
    <recommendedName>
        <fullName evidence="3">Carrier domain-containing protein</fullName>
    </recommendedName>
</protein>
<proteinExistence type="predicted"/>
<dbReference type="InterPro" id="IPR001031">
    <property type="entry name" value="Thioesterase"/>
</dbReference>
<dbReference type="Proteomes" id="UP001156882">
    <property type="component" value="Unassembled WGS sequence"/>
</dbReference>
<keyword evidence="2" id="KW-0597">Phosphoprotein</keyword>
<sequence length="822" mass="91482">MSNTDPGNSGGKDLQVQEAEIYEFPCSLAQSRFWVLDQITPENPALNVAVRWRLQGRIDVPVLQQALNAVIDRHEILRTAYRDVDGEPVQLVMPEALLQLPVIDLTLLPERARLEERERISLIEARKPFDLTAVPNLRATLLKVGAEEHIILVTVHHIASDGWSVGIIARDMMEFYEASLKGRAPQLSDLPLQYADFAVWQTEWIKVDDLKAERDYWTTQLAGFQPFDLPTDKPHSAGSAPAVIAGRQLPRTLTDAMTALATSEGCTFFMVGASALVGMLYSLTGQEDITLGTQIAGRDRVELNNVIGPFINTVPLRVDAGGTPSFRQLLGRMHDVIEGALVNQRMPIEDIVAIVKPIRDPGRNPLFSVNVICQRSFIPTDVRPDLTLIDMPSVSPGALYDLNFFFVERPDGWRMSCEYNTSLYNAATAEGYLLQLHGLLESFIADPDQPIPERQAAPARAIQPVRPLLQAPTIPATTREGVEAQLAEICKTVLKIPTPGRTDNFFALGGHSLTAFRLLSRVEKIFDKRIPFEDLYTYPTIAGLANLIVGEPEAQSDNVVVMQPLGDKTPILAVHDTFIFQDLADRLGGDRPFISIPVPDFIETRPQIPYSELATHYLRAIEEVRPRGPYILLGFCFAARLSFEIARQLVAKGERVELLVAIDAWAPKYLMRQSRLRAFLAEFSYRIQKLGFYVGLFFKGAEGRKNARRRMGMFSRKLLAAIGLNSKPDADIDEITQRNKWIDQAGHSQETKQLPVPILSIHNADMPLGAFLDKTMGWQALTTEHVTMASVPGSHSDLLRRAGSTTIANIINATLKRQPGQQ</sequence>
<name>A0ABQ6CGH6_9HYPH</name>
<evidence type="ECO:0000313" key="5">
    <source>
        <dbReference type="Proteomes" id="UP001156882"/>
    </source>
</evidence>
<dbReference type="InterPro" id="IPR020802">
    <property type="entry name" value="TesA-like"/>
</dbReference>
<dbReference type="SUPFAM" id="SSF52777">
    <property type="entry name" value="CoA-dependent acyltransferases"/>
    <property type="match status" value="2"/>
</dbReference>
<dbReference type="InterPro" id="IPR036736">
    <property type="entry name" value="ACP-like_sf"/>
</dbReference>
<organism evidence="4 5">
    <name type="scientific">Labrys miyagiensis</name>
    <dbReference type="NCBI Taxonomy" id="346912"/>
    <lineage>
        <taxon>Bacteria</taxon>
        <taxon>Pseudomonadati</taxon>
        <taxon>Pseudomonadota</taxon>
        <taxon>Alphaproteobacteria</taxon>
        <taxon>Hyphomicrobiales</taxon>
        <taxon>Xanthobacteraceae</taxon>
        <taxon>Labrys</taxon>
    </lineage>
</organism>
<dbReference type="PROSITE" id="PS50075">
    <property type="entry name" value="CARRIER"/>
    <property type="match status" value="1"/>
</dbReference>
<dbReference type="EMBL" id="BSPC01000022">
    <property type="protein sequence ID" value="GLS19336.1"/>
    <property type="molecule type" value="Genomic_DNA"/>
</dbReference>
<dbReference type="InterPro" id="IPR023213">
    <property type="entry name" value="CAT-like_dom_sf"/>
</dbReference>
<gene>
    <name evidence="4" type="ORF">GCM10007874_23530</name>
</gene>
<dbReference type="Pfam" id="PF00975">
    <property type="entry name" value="Thioesterase"/>
    <property type="match status" value="1"/>
</dbReference>
<dbReference type="InterPro" id="IPR020806">
    <property type="entry name" value="PKS_PP-bd"/>
</dbReference>
<dbReference type="InterPro" id="IPR001242">
    <property type="entry name" value="Condensation_dom"/>
</dbReference>
<feature type="domain" description="Carrier" evidence="3">
    <location>
        <begin position="477"/>
        <end position="552"/>
    </location>
</feature>
<dbReference type="Gene3D" id="1.10.1200.10">
    <property type="entry name" value="ACP-like"/>
    <property type="match status" value="1"/>
</dbReference>
<dbReference type="InterPro" id="IPR029058">
    <property type="entry name" value="AB_hydrolase_fold"/>
</dbReference>
<comment type="caution">
    <text evidence="4">The sequence shown here is derived from an EMBL/GenBank/DDBJ whole genome shotgun (WGS) entry which is preliminary data.</text>
</comment>
<dbReference type="Gene3D" id="3.40.50.1820">
    <property type="entry name" value="alpha/beta hydrolase"/>
    <property type="match status" value="1"/>
</dbReference>
<keyword evidence="5" id="KW-1185">Reference proteome</keyword>
<keyword evidence="1" id="KW-0596">Phosphopantetheine</keyword>
<dbReference type="SMART" id="SM00823">
    <property type="entry name" value="PKS_PP"/>
    <property type="match status" value="1"/>
</dbReference>
<dbReference type="Gene3D" id="3.30.559.30">
    <property type="entry name" value="Nonribosomal peptide synthetase, condensation domain"/>
    <property type="match status" value="1"/>
</dbReference>
<evidence type="ECO:0000256" key="2">
    <source>
        <dbReference type="ARBA" id="ARBA00022553"/>
    </source>
</evidence>
<dbReference type="Gene3D" id="3.30.559.10">
    <property type="entry name" value="Chloramphenicol acetyltransferase-like domain"/>
    <property type="match status" value="1"/>
</dbReference>
<dbReference type="Pfam" id="PF00668">
    <property type="entry name" value="Condensation"/>
    <property type="match status" value="1"/>
</dbReference>